<proteinExistence type="predicted"/>
<evidence type="ECO:0008006" key="2">
    <source>
        <dbReference type="Google" id="ProtNLM"/>
    </source>
</evidence>
<dbReference type="EMBL" id="AP018511">
    <property type="protein sequence ID" value="BBC77778.1"/>
    <property type="molecule type" value="Genomic_DNA"/>
</dbReference>
<dbReference type="InterPro" id="IPR012340">
    <property type="entry name" value="NA-bd_OB-fold"/>
</dbReference>
<name>A0A2Z5ZBH5_9STRA</name>
<dbReference type="Gene3D" id="2.40.50.140">
    <property type="entry name" value="Nucleic acid-binding proteins"/>
    <property type="match status" value="1"/>
</dbReference>
<keyword evidence="1" id="KW-0150">Chloroplast</keyword>
<evidence type="ECO:0000313" key="1">
    <source>
        <dbReference type="EMBL" id="BBC77778.1"/>
    </source>
</evidence>
<accession>A0A2Z5ZBH5</accession>
<gene>
    <name evidence="1" type="primary">ycf41</name>
</gene>
<dbReference type="AlphaFoldDB" id="A0A2Z5ZBH5"/>
<keyword evidence="1" id="KW-0934">Plastid</keyword>
<organism evidence="1">
    <name type="scientific">Nitzschia palea</name>
    <dbReference type="NCBI Taxonomy" id="303400"/>
    <lineage>
        <taxon>Eukaryota</taxon>
        <taxon>Sar</taxon>
        <taxon>Stramenopiles</taxon>
        <taxon>Ochrophyta</taxon>
        <taxon>Bacillariophyta</taxon>
        <taxon>Bacillariophyceae</taxon>
        <taxon>Bacillariophycidae</taxon>
        <taxon>Bacillariales</taxon>
        <taxon>Bacillariaceae</taxon>
        <taxon>Nitzschia</taxon>
    </lineage>
</organism>
<geneLocation type="chloroplast" evidence="1"/>
<reference evidence="1" key="1">
    <citation type="submission" date="2018-02" db="EMBL/GenBank/DDBJ databases">
        <title>Evolution and diversity of non-photosynthetic diatom plastid genomes.</title>
        <authorList>
            <person name="Kamikawa R."/>
            <person name="Ishii K."/>
        </authorList>
    </citation>
    <scope>NUCLEOTIDE SEQUENCE</scope>
    <source>
        <strain evidence="1">NIES-2729</strain>
    </source>
</reference>
<sequence>MSNTNSFSGIVKILETPRSYILNQKARLTKVRVELPQKRKNKKNAIVCLLIWGNLGRQVQKFYTPNDYVLIEGYPSLRSKKNGNPRFKSSKRLFITVGKIYPILLNTDRSLPKIAKQ</sequence>
<protein>
    <recommendedName>
        <fullName evidence="2">Single-stranded DNA binding protein</fullName>
    </recommendedName>
</protein>